<dbReference type="AlphaFoldDB" id="A0A0W8GX77"/>
<evidence type="ECO:0000313" key="1">
    <source>
        <dbReference type="EMBL" id="MDH0657196.1"/>
    </source>
</evidence>
<comment type="caution">
    <text evidence="2">The sequence shown here is derived from an EMBL/GenBank/DDBJ whole genome shotgun (WGS) entry which is preliminary data.</text>
</comment>
<organism evidence="2 3">
    <name type="scientific">Acinetobacter johnsonii</name>
    <dbReference type="NCBI Taxonomy" id="40214"/>
    <lineage>
        <taxon>Bacteria</taxon>
        <taxon>Pseudomonadati</taxon>
        <taxon>Pseudomonadota</taxon>
        <taxon>Gammaproteobacteria</taxon>
        <taxon>Moraxellales</taxon>
        <taxon>Moraxellaceae</taxon>
        <taxon>Acinetobacter</taxon>
    </lineage>
</organism>
<dbReference type="PANTHER" id="PTHR32385:SF15">
    <property type="entry name" value="INOSITOL PHOSPHOCERAMIDE MANNOSYLTRANSFERASE 1"/>
    <property type="match status" value="1"/>
</dbReference>
<dbReference type="InterPro" id="IPR008441">
    <property type="entry name" value="AfumC-like_glycosyl_Trfase"/>
</dbReference>
<dbReference type="Gene3D" id="3.90.550.20">
    <property type="match status" value="1"/>
</dbReference>
<dbReference type="EMBL" id="RHXE01000013">
    <property type="protein sequence ID" value="RSE23713.1"/>
    <property type="molecule type" value="Genomic_DNA"/>
</dbReference>
<dbReference type="GO" id="GO:0016020">
    <property type="term" value="C:membrane"/>
    <property type="evidence" value="ECO:0007669"/>
    <property type="project" value="GOC"/>
</dbReference>
<sequence length="307" mass="36420">MKIFKKLFYILKFYTLLNLKQRNKCDAIDNYADQIVLQAKLENQGIQLPKKIWIYWEGSMPTLVRHCIDHIQKLHPDYTVNLLNPNNVADFISFDLTSPILQKATSQQRADLIRFDLIYHYGGIWLDASIIVYKKLDWIEKLIQQTKTQGFAYYRKKNTTLADFPVIENWLLASVEKNPFYQLWFDELFKAIDIGPKQYIQYIQATYDNSQDYFQRIGRLEYLVAYVACQKVMRDVAPSMVLINCDKNAFFYQVKNKWVKEKTLIDLAIHESPDEYPNLIKLAGKERQILDKHFARGQYFKHSLLDF</sequence>
<dbReference type="GO" id="GO:0051999">
    <property type="term" value="P:mannosyl-inositol phosphorylceramide biosynthetic process"/>
    <property type="evidence" value="ECO:0007669"/>
    <property type="project" value="TreeGrafter"/>
</dbReference>
<evidence type="ECO:0000313" key="3">
    <source>
        <dbReference type="Proteomes" id="UP000277537"/>
    </source>
</evidence>
<dbReference type="InterPro" id="IPR029044">
    <property type="entry name" value="Nucleotide-diphossugar_trans"/>
</dbReference>
<dbReference type="PANTHER" id="PTHR32385">
    <property type="entry name" value="MANNOSYL PHOSPHORYLINOSITOL CERAMIDE SYNTHASE"/>
    <property type="match status" value="1"/>
</dbReference>
<reference evidence="1" key="2">
    <citation type="submission" date="2022-09" db="EMBL/GenBank/DDBJ databases">
        <title>Intensive care unit water sources are persistently colonized with multi-drug resistant bacteria and are the site of extensive horizontal gene transfer of antibiotic resistance genes.</title>
        <authorList>
            <person name="Diorio-Toth L."/>
        </authorList>
    </citation>
    <scope>NUCLEOTIDE SEQUENCE</scope>
    <source>
        <strain evidence="1">GD03851</strain>
    </source>
</reference>
<protein>
    <submittedName>
        <fullName evidence="1">Capsular polysaccharide synthesis protein</fullName>
    </submittedName>
</protein>
<dbReference type="RefSeq" id="WP_010327513.1">
    <property type="nucleotide sequence ID" value="NZ_CANMLB010000008.1"/>
</dbReference>
<reference evidence="2 3" key="1">
    <citation type="submission" date="2018-10" db="EMBL/GenBank/DDBJ databases">
        <title>Transmission dynamics of multidrug resistant bacteria on intensive care unit surfaces.</title>
        <authorList>
            <person name="D'Souza A.W."/>
            <person name="Potter R.F."/>
            <person name="Wallace M."/>
            <person name="Shupe A."/>
            <person name="Patel S."/>
            <person name="Sun S."/>
            <person name="Gul D."/>
            <person name="Kwon J.H."/>
            <person name="Andleeb S."/>
            <person name="Burnham C.-A.D."/>
            <person name="Dantas G."/>
        </authorList>
    </citation>
    <scope>NUCLEOTIDE SEQUENCE [LARGE SCALE GENOMIC DNA]</scope>
    <source>
        <strain evidence="2 3">AJ_385</strain>
    </source>
</reference>
<dbReference type="Proteomes" id="UP000277537">
    <property type="component" value="Unassembled WGS sequence"/>
</dbReference>
<dbReference type="Proteomes" id="UP001161099">
    <property type="component" value="Unassembled WGS sequence"/>
</dbReference>
<dbReference type="GO" id="GO:0000030">
    <property type="term" value="F:mannosyltransferase activity"/>
    <property type="evidence" value="ECO:0007669"/>
    <property type="project" value="TreeGrafter"/>
</dbReference>
<proteinExistence type="predicted"/>
<dbReference type="SUPFAM" id="SSF53448">
    <property type="entry name" value="Nucleotide-diphospho-sugar transferases"/>
    <property type="match status" value="1"/>
</dbReference>
<dbReference type="InterPro" id="IPR051706">
    <property type="entry name" value="Glycosyltransferase_domain"/>
</dbReference>
<evidence type="ECO:0000313" key="2">
    <source>
        <dbReference type="EMBL" id="RSE23713.1"/>
    </source>
</evidence>
<gene>
    <name evidence="2" type="ORF">EGT73_07825</name>
    <name evidence="1" type="ORF">N5D11_13925</name>
</gene>
<name>A0A0W8GX77_ACIJO</name>
<accession>A0A0W8GX77</accession>
<dbReference type="Pfam" id="PF05704">
    <property type="entry name" value="Caps_synth"/>
    <property type="match status" value="1"/>
</dbReference>
<dbReference type="EMBL" id="JAOCDR010000044">
    <property type="protein sequence ID" value="MDH0657196.1"/>
    <property type="molecule type" value="Genomic_DNA"/>
</dbReference>